<evidence type="ECO:0000256" key="3">
    <source>
        <dbReference type="ARBA" id="ARBA00022833"/>
    </source>
</evidence>
<dbReference type="InterPro" id="IPR038508">
    <property type="entry name" value="ArfGAP_dom_sf"/>
</dbReference>
<dbReference type="InterPro" id="IPR044820">
    <property type="entry name" value="AGD14-like"/>
</dbReference>
<evidence type="ECO:0000256" key="2">
    <source>
        <dbReference type="ARBA" id="ARBA00022771"/>
    </source>
</evidence>
<dbReference type="Pfam" id="PF01412">
    <property type="entry name" value="ArfGap"/>
    <property type="match status" value="1"/>
</dbReference>
<accession>A0A978VA35</accession>
<evidence type="ECO:0000259" key="6">
    <source>
        <dbReference type="PROSITE" id="PS50115"/>
    </source>
</evidence>
<dbReference type="InterPro" id="IPR037278">
    <property type="entry name" value="ARFGAP/RecO"/>
</dbReference>
<dbReference type="PRINTS" id="PR00405">
    <property type="entry name" value="REVINTRACTNG"/>
</dbReference>
<feature type="region of interest" description="Disordered" evidence="5">
    <location>
        <begin position="224"/>
        <end position="262"/>
    </location>
</feature>
<keyword evidence="1" id="KW-0479">Metal-binding</keyword>
<dbReference type="SUPFAM" id="SSF57863">
    <property type="entry name" value="ArfGap/RecO-like zinc finger"/>
    <property type="match status" value="1"/>
</dbReference>
<evidence type="ECO:0000256" key="1">
    <source>
        <dbReference type="ARBA" id="ARBA00022723"/>
    </source>
</evidence>
<dbReference type="CDD" id="cd08838">
    <property type="entry name" value="ArfGap_AGFG"/>
    <property type="match status" value="1"/>
</dbReference>
<dbReference type="GO" id="GO:0005096">
    <property type="term" value="F:GTPase activator activity"/>
    <property type="evidence" value="ECO:0007669"/>
    <property type="project" value="InterPro"/>
</dbReference>
<feature type="compositionally biased region" description="Polar residues" evidence="5">
    <location>
        <begin position="284"/>
        <end position="315"/>
    </location>
</feature>
<dbReference type="InterPro" id="IPR001164">
    <property type="entry name" value="ArfGAP_dom"/>
</dbReference>
<protein>
    <recommendedName>
        <fullName evidence="6">Arf-GAP domain-containing protein</fullName>
    </recommendedName>
</protein>
<feature type="compositionally biased region" description="Basic and acidic residues" evidence="5">
    <location>
        <begin position="154"/>
        <end position="170"/>
    </location>
</feature>
<feature type="domain" description="Arf-GAP" evidence="6">
    <location>
        <begin position="12"/>
        <end position="130"/>
    </location>
</feature>
<proteinExistence type="predicted"/>
<dbReference type="GO" id="GO:0008270">
    <property type="term" value="F:zinc ion binding"/>
    <property type="evidence" value="ECO:0007669"/>
    <property type="project" value="UniProtKB-KW"/>
</dbReference>
<feature type="compositionally biased region" description="Polar residues" evidence="5">
    <location>
        <begin position="229"/>
        <end position="239"/>
    </location>
</feature>
<feature type="compositionally biased region" description="Polar residues" evidence="5">
    <location>
        <begin position="582"/>
        <end position="597"/>
    </location>
</feature>
<reference evidence="7" key="1">
    <citation type="journal article" date="2021" name="Front. Plant Sci.">
        <title>Chromosome-Scale Genome Assembly for Chinese Sour Jujube and Insights Into Its Genome Evolution and Domestication Signature.</title>
        <authorList>
            <person name="Shen L.-Y."/>
            <person name="Luo H."/>
            <person name="Wang X.-L."/>
            <person name="Wang X.-M."/>
            <person name="Qiu X.-J."/>
            <person name="Liu H."/>
            <person name="Zhou S.-S."/>
            <person name="Jia K.-H."/>
            <person name="Nie S."/>
            <person name="Bao Y.-T."/>
            <person name="Zhang R.-G."/>
            <person name="Yun Q.-Z."/>
            <person name="Chai Y.-H."/>
            <person name="Lu J.-Y."/>
            <person name="Li Y."/>
            <person name="Zhao S.-W."/>
            <person name="Mao J.-F."/>
            <person name="Jia S.-G."/>
            <person name="Mao Y.-M."/>
        </authorList>
    </citation>
    <scope>NUCLEOTIDE SEQUENCE</scope>
    <source>
        <strain evidence="7">AT0</strain>
        <tissue evidence="7">Leaf</tissue>
    </source>
</reference>
<feature type="region of interest" description="Disordered" evidence="5">
    <location>
        <begin position="577"/>
        <end position="597"/>
    </location>
</feature>
<dbReference type="EMBL" id="JAEACU010000006">
    <property type="protein sequence ID" value="KAH7524770.1"/>
    <property type="molecule type" value="Genomic_DNA"/>
</dbReference>
<dbReference type="Gene3D" id="1.10.220.150">
    <property type="entry name" value="Arf GTPase activating protein"/>
    <property type="match status" value="1"/>
</dbReference>
<evidence type="ECO:0000313" key="7">
    <source>
        <dbReference type="EMBL" id="KAH7524770.1"/>
    </source>
</evidence>
<dbReference type="AlphaFoldDB" id="A0A978VA35"/>
<evidence type="ECO:0000313" key="8">
    <source>
        <dbReference type="Proteomes" id="UP000813462"/>
    </source>
</evidence>
<dbReference type="Proteomes" id="UP000813462">
    <property type="component" value="Unassembled WGS sequence"/>
</dbReference>
<feature type="region of interest" description="Disordered" evidence="5">
    <location>
        <begin position="276"/>
        <end position="328"/>
    </location>
</feature>
<keyword evidence="3" id="KW-0862">Zinc</keyword>
<feature type="region of interest" description="Disordered" evidence="5">
    <location>
        <begin position="146"/>
        <end position="181"/>
    </location>
</feature>
<organism evidence="7 8">
    <name type="scientific">Ziziphus jujuba var. spinosa</name>
    <dbReference type="NCBI Taxonomy" id="714518"/>
    <lineage>
        <taxon>Eukaryota</taxon>
        <taxon>Viridiplantae</taxon>
        <taxon>Streptophyta</taxon>
        <taxon>Embryophyta</taxon>
        <taxon>Tracheophyta</taxon>
        <taxon>Spermatophyta</taxon>
        <taxon>Magnoliopsida</taxon>
        <taxon>eudicotyledons</taxon>
        <taxon>Gunneridae</taxon>
        <taxon>Pentapetalae</taxon>
        <taxon>rosids</taxon>
        <taxon>fabids</taxon>
        <taxon>Rosales</taxon>
        <taxon>Rhamnaceae</taxon>
        <taxon>Paliureae</taxon>
        <taxon>Ziziphus</taxon>
    </lineage>
</organism>
<dbReference type="PROSITE" id="PS50115">
    <property type="entry name" value="ARFGAP"/>
    <property type="match status" value="1"/>
</dbReference>
<dbReference type="SMART" id="SM00105">
    <property type="entry name" value="ArfGap"/>
    <property type="match status" value="1"/>
</dbReference>
<sequence length="597" mass="66316">MRNRLKEEEKIERTIRGLLKLPENRRCINCNSLGPQYVCTTFLTFVCTSCSGVHREFTHRVKSVSVAKFTAEEVSALQAGGNERARQIYFKEWDPERHSLPDGSNLHRLRDFIKHVYVDRKYTGERSKELPRLRLSNKDKDESIESGKFTIFEGRSRSPPKEGNQERYNSERCSPYGRNDDRNIRYYYDERKSPRYYKDNSRVGGYRRNPICIEVVDDRFRDDELGNHRISSGGTTLRSRSPDRKKNIYGSHSPVGNHSKESLGEKMQALRIGEISKANDGKSVDNSAHNKQKNMSSNNQESAQKIVSVSNQESAHGNPVKHEKKKSESLIDFSTEFEPPDSATMSQSQHVSSYENISSQALIETSNKEKPSHGPNANTTGALLFDQPSASLVTDSGFSWQQTTTSIGAPKNEDTATGVDSQIHSVETKSNNRMEIPADLFAVSYSSIPAPVSAWQTGPHSSMGYNMQYHPNSMPVPAFSNSASSNPFEINDGRSQVLTTHFPSMAMVQGGPPNASSSNASMMSSQLTSSGSDFTHSAYLEPQMQNNMISSRPQGIGSFGSDGADFGSLNTVKQPITGFSAPGNTSSFTSMRGNPFE</sequence>
<evidence type="ECO:0000256" key="4">
    <source>
        <dbReference type="PROSITE-ProRule" id="PRU00288"/>
    </source>
</evidence>
<dbReference type="PANTHER" id="PTHR46085">
    <property type="entry name" value="ARFGAP/RECO-RELATED"/>
    <property type="match status" value="1"/>
</dbReference>
<evidence type="ECO:0000256" key="5">
    <source>
        <dbReference type="SAM" id="MobiDB-lite"/>
    </source>
</evidence>
<dbReference type="PANTHER" id="PTHR46085:SF16">
    <property type="entry name" value="ARFGAP_RECO-LIKE ZINC FINGER DOMAIN-CONTAINING PROTEIN"/>
    <property type="match status" value="1"/>
</dbReference>
<dbReference type="OrthoDB" id="6036at2759"/>
<name>A0A978VA35_ZIZJJ</name>
<comment type="caution">
    <text evidence="7">The sequence shown here is derived from an EMBL/GenBank/DDBJ whole genome shotgun (WGS) entry which is preliminary data.</text>
</comment>
<keyword evidence="2 4" id="KW-0863">Zinc-finger</keyword>
<dbReference type="FunFam" id="1.10.220.150:FF:000005">
    <property type="entry name" value="Arf-GAP domain and FG repeat-containing protein 1"/>
    <property type="match status" value="1"/>
</dbReference>
<gene>
    <name evidence="7" type="ORF">FEM48_Zijuj06G0154500</name>
</gene>